<dbReference type="EMBL" id="JARK01001568">
    <property type="protein sequence ID" value="EYB89415.1"/>
    <property type="molecule type" value="Genomic_DNA"/>
</dbReference>
<evidence type="ECO:0000313" key="1">
    <source>
        <dbReference type="EMBL" id="EYB89415.1"/>
    </source>
</evidence>
<comment type="caution">
    <text evidence="1">The sequence shown here is derived from an EMBL/GenBank/DDBJ whole genome shotgun (WGS) entry which is preliminary data.</text>
</comment>
<proteinExistence type="predicted"/>
<dbReference type="Proteomes" id="UP000024635">
    <property type="component" value="Unassembled WGS sequence"/>
</dbReference>
<dbReference type="STRING" id="53326.A0A016SFM7"/>
<keyword evidence="2" id="KW-1185">Reference proteome</keyword>
<accession>A0A016SFM7</accession>
<gene>
    <name evidence="1" type="primary">Acey_s0232.g3041</name>
    <name evidence="1" type="ORF">Y032_0232g3041</name>
</gene>
<reference evidence="2" key="1">
    <citation type="journal article" date="2015" name="Nat. Genet.">
        <title>The genome and transcriptome of the zoonotic hookworm Ancylostoma ceylanicum identify infection-specific gene families.</title>
        <authorList>
            <person name="Schwarz E.M."/>
            <person name="Hu Y."/>
            <person name="Antoshechkin I."/>
            <person name="Miller M.M."/>
            <person name="Sternberg P.W."/>
            <person name="Aroian R.V."/>
        </authorList>
    </citation>
    <scope>NUCLEOTIDE SEQUENCE</scope>
    <source>
        <strain evidence="2">HY135</strain>
    </source>
</reference>
<organism evidence="1 2">
    <name type="scientific">Ancylostoma ceylanicum</name>
    <dbReference type="NCBI Taxonomy" id="53326"/>
    <lineage>
        <taxon>Eukaryota</taxon>
        <taxon>Metazoa</taxon>
        <taxon>Ecdysozoa</taxon>
        <taxon>Nematoda</taxon>
        <taxon>Chromadorea</taxon>
        <taxon>Rhabditida</taxon>
        <taxon>Rhabditina</taxon>
        <taxon>Rhabditomorpha</taxon>
        <taxon>Strongyloidea</taxon>
        <taxon>Ancylostomatidae</taxon>
        <taxon>Ancylostomatinae</taxon>
        <taxon>Ancylostoma</taxon>
    </lineage>
</organism>
<name>A0A016SFM7_9BILA</name>
<dbReference type="OrthoDB" id="10518517at2759"/>
<dbReference type="AlphaFoldDB" id="A0A016SFM7"/>
<protein>
    <submittedName>
        <fullName evidence="1">Uncharacterized protein</fullName>
    </submittedName>
</protein>
<sequence length="76" mass="8709">MCAQIRRRTGEIQKELTNAVRNSKEDLRVNISDFLATNTNDSILDHIEALHFHGQTILTKRSKLDMLNETSANSWP</sequence>
<evidence type="ECO:0000313" key="2">
    <source>
        <dbReference type="Proteomes" id="UP000024635"/>
    </source>
</evidence>